<evidence type="ECO:0000313" key="1">
    <source>
        <dbReference type="EMBL" id="SVB10756.1"/>
    </source>
</evidence>
<dbReference type="EMBL" id="UINC01028913">
    <property type="protein sequence ID" value="SVB10756.1"/>
    <property type="molecule type" value="Genomic_DNA"/>
</dbReference>
<reference evidence="1" key="1">
    <citation type="submission" date="2018-05" db="EMBL/GenBank/DDBJ databases">
        <authorList>
            <person name="Lanie J.A."/>
            <person name="Ng W.-L."/>
            <person name="Kazmierczak K.M."/>
            <person name="Andrzejewski T.M."/>
            <person name="Davidsen T.M."/>
            <person name="Wayne K.J."/>
            <person name="Tettelin H."/>
            <person name="Glass J.I."/>
            <person name="Rusch D."/>
            <person name="Podicherti R."/>
            <person name="Tsui H.-C.T."/>
            <person name="Winkler M.E."/>
        </authorList>
    </citation>
    <scope>NUCLEOTIDE SEQUENCE</scope>
</reference>
<sequence length="90" mass="9250">MSIHCSLAIFVSGSVMPDHRPTKSVLAPSMVIEAVGTPNERAKQAARSPSVKPPGLCIPGITPGVWWVSTSGEGFGIEVASSSSAPQSSM</sequence>
<feature type="non-terminal residue" evidence="1">
    <location>
        <position position="90"/>
    </location>
</feature>
<gene>
    <name evidence="1" type="ORF">METZ01_LOCUS163610</name>
</gene>
<dbReference type="AlphaFoldDB" id="A0A382BAC6"/>
<organism evidence="1">
    <name type="scientific">marine metagenome</name>
    <dbReference type="NCBI Taxonomy" id="408172"/>
    <lineage>
        <taxon>unclassified sequences</taxon>
        <taxon>metagenomes</taxon>
        <taxon>ecological metagenomes</taxon>
    </lineage>
</organism>
<proteinExistence type="predicted"/>
<name>A0A382BAC6_9ZZZZ</name>
<protein>
    <submittedName>
        <fullName evidence="1">Uncharacterized protein</fullName>
    </submittedName>
</protein>
<accession>A0A382BAC6</accession>